<evidence type="ECO:0000256" key="3">
    <source>
        <dbReference type="ARBA" id="ARBA00022670"/>
    </source>
</evidence>
<evidence type="ECO:0000256" key="11">
    <source>
        <dbReference type="RuleBase" id="RU004181"/>
    </source>
</evidence>
<feature type="transmembrane region" description="Helical" evidence="9">
    <location>
        <begin position="121"/>
        <end position="141"/>
    </location>
</feature>
<dbReference type="PROSITE" id="PS00855">
    <property type="entry name" value="SPASE_II"/>
    <property type="match status" value="1"/>
</dbReference>
<feature type="transmembrane region" description="Helical" evidence="9">
    <location>
        <begin position="59"/>
        <end position="76"/>
    </location>
</feature>
<dbReference type="GO" id="GO:0004190">
    <property type="term" value="F:aspartic-type endopeptidase activity"/>
    <property type="evidence" value="ECO:0007669"/>
    <property type="project" value="UniProtKB-EC"/>
</dbReference>
<evidence type="ECO:0000256" key="5">
    <source>
        <dbReference type="ARBA" id="ARBA00022750"/>
    </source>
</evidence>
<comment type="caution">
    <text evidence="9">Lacks conserved residue(s) required for the propagation of feature annotation.</text>
</comment>
<dbReference type="PANTHER" id="PTHR33695:SF1">
    <property type="entry name" value="LIPOPROTEIN SIGNAL PEPTIDASE"/>
    <property type="match status" value="1"/>
</dbReference>
<evidence type="ECO:0000256" key="4">
    <source>
        <dbReference type="ARBA" id="ARBA00022692"/>
    </source>
</evidence>
<keyword evidence="8 9" id="KW-0472">Membrane</keyword>
<evidence type="ECO:0000256" key="9">
    <source>
        <dbReference type="HAMAP-Rule" id="MF_00161"/>
    </source>
</evidence>
<keyword evidence="5 9" id="KW-0064">Aspartyl protease</keyword>
<dbReference type="Proteomes" id="UP001565236">
    <property type="component" value="Unassembled WGS sequence"/>
</dbReference>
<keyword evidence="2 9" id="KW-1003">Cell membrane</keyword>
<keyword evidence="7 9" id="KW-1133">Transmembrane helix</keyword>
<dbReference type="NCBIfam" id="TIGR00077">
    <property type="entry name" value="lspA"/>
    <property type="match status" value="1"/>
</dbReference>
<proteinExistence type="inferred from homology"/>
<dbReference type="EMBL" id="JBCLUF010000010">
    <property type="protein sequence ID" value="MEY8662044.1"/>
    <property type="molecule type" value="Genomic_DNA"/>
</dbReference>
<dbReference type="HAMAP" id="MF_00161">
    <property type="entry name" value="LspA"/>
    <property type="match status" value="1"/>
</dbReference>
<dbReference type="PANTHER" id="PTHR33695">
    <property type="entry name" value="LIPOPROTEIN SIGNAL PEPTIDASE"/>
    <property type="match status" value="1"/>
</dbReference>
<feature type="active site" evidence="9">
    <location>
        <position position="111"/>
    </location>
</feature>
<feature type="transmembrane region" description="Helical" evidence="9">
    <location>
        <begin position="83"/>
        <end position="101"/>
    </location>
</feature>
<keyword evidence="6 9" id="KW-0378">Hydrolase</keyword>
<comment type="function">
    <text evidence="9 10">This protein specifically catalyzes the removal of signal peptides from prolipoproteins.</text>
</comment>
<evidence type="ECO:0000256" key="7">
    <source>
        <dbReference type="ARBA" id="ARBA00022989"/>
    </source>
</evidence>
<evidence type="ECO:0000313" key="12">
    <source>
        <dbReference type="EMBL" id="MEY8662044.1"/>
    </source>
</evidence>
<comment type="catalytic activity">
    <reaction evidence="9 10">
        <text>Release of signal peptides from bacterial membrane prolipoproteins. Hydrolyzes -Xaa-Yaa-Zaa-|-(S,diacylglyceryl)Cys-, in which Xaa is hydrophobic (preferably Leu), and Yaa (Ala or Ser) and Zaa (Gly or Ala) have small, neutral side chains.</text>
        <dbReference type="EC" id="3.4.23.36"/>
    </reaction>
</comment>
<gene>
    <name evidence="9 12" type="primary">lspA</name>
    <name evidence="12" type="ORF">AALT52_03945</name>
</gene>
<name>A0ABV4DP33_9LACO</name>
<sequence length="150" mass="17025">MPLYILLIGMIVLLDQLMKYFIQANIPLNVSYEVIPGVLSIGHVRNYGAAWSMMLGQRWFFIVIGLLALVVLSYYLKKLYQNWLYALGFAFLISGTLGNLLDRLLTGYVVDMFELDFINFPVFNIADCALTLGVIVVLIAMMRDKEGLFV</sequence>
<accession>A0ABV4DP33</accession>
<dbReference type="EC" id="3.4.23.36" evidence="9"/>
<dbReference type="RefSeq" id="WP_280605724.1">
    <property type="nucleotide sequence ID" value="NZ_CP123639.1"/>
</dbReference>
<comment type="subcellular location">
    <subcellularLocation>
        <location evidence="9">Cell membrane</location>
        <topology evidence="9">Multi-pass membrane protein</topology>
    </subcellularLocation>
</comment>
<keyword evidence="4 9" id="KW-0812">Transmembrane</keyword>
<evidence type="ECO:0000256" key="8">
    <source>
        <dbReference type="ARBA" id="ARBA00023136"/>
    </source>
</evidence>
<comment type="similarity">
    <text evidence="1 9 11">Belongs to the peptidase A8 family.</text>
</comment>
<evidence type="ECO:0000256" key="1">
    <source>
        <dbReference type="ARBA" id="ARBA00006139"/>
    </source>
</evidence>
<comment type="pathway">
    <text evidence="9">Protein modification; lipoprotein biosynthesis (signal peptide cleavage).</text>
</comment>
<dbReference type="PRINTS" id="PR00781">
    <property type="entry name" value="LIPOSIGPTASE"/>
</dbReference>
<keyword evidence="13" id="KW-1185">Reference proteome</keyword>
<evidence type="ECO:0000313" key="13">
    <source>
        <dbReference type="Proteomes" id="UP001565236"/>
    </source>
</evidence>
<dbReference type="InterPro" id="IPR001872">
    <property type="entry name" value="Peptidase_A8"/>
</dbReference>
<dbReference type="Pfam" id="PF01252">
    <property type="entry name" value="Peptidase_A8"/>
    <property type="match status" value="1"/>
</dbReference>
<evidence type="ECO:0000256" key="10">
    <source>
        <dbReference type="RuleBase" id="RU000594"/>
    </source>
</evidence>
<feature type="active site" evidence="9">
    <location>
        <position position="127"/>
    </location>
</feature>
<keyword evidence="3 9" id="KW-0645">Protease</keyword>
<evidence type="ECO:0000256" key="6">
    <source>
        <dbReference type="ARBA" id="ARBA00022801"/>
    </source>
</evidence>
<evidence type="ECO:0000256" key="2">
    <source>
        <dbReference type="ARBA" id="ARBA00022475"/>
    </source>
</evidence>
<reference evidence="12 13" key="1">
    <citation type="submission" date="2024-03" db="EMBL/GenBank/DDBJ databases">
        <title>Mouse gut bacterial collection (mGBC) of GemPharmatech.</title>
        <authorList>
            <person name="He Y."/>
            <person name="Dong L."/>
            <person name="Wu D."/>
            <person name="Gao X."/>
            <person name="Lin Z."/>
        </authorList>
    </citation>
    <scope>NUCLEOTIDE SEQUENCE [LARGE SCALE GENOMIC DNA]</scope>
    <source>
        <strain evidence="12 13">15-30</strain>
    </source>
</reference>
<organism evidence="12 13">
    <name type="scientific">Ligilactobacillus faecis</name>
    <dbReference type="NCBI Taxonomy" id="762833"/>
    <lineage>
        <taxon>Bacteria</taxon>
        <taxon>Bacillati</taxon>
        <taxon>Bacillota</taxon>
        <taxon>Bacilli</taxon>
        <taxon>Lactobacillales</taxon>
        <taxon>Lactobacillaceae</taxon>
        <taxon>Ligilactobacillus</taxon>
    </lineage>
</organism>
<protein>
    <recommendedName>
        <fullName evidence="9">Lipoprotein signal peptidase</fullName>
        <ecNumber evidence="9">3.4.23.36</ecNumber>
    </recommendedName>
    <alternativeName>
        <fullName evidence="9">Prolipoprotein signal peptidase</fullName>
    </alternativeName>
    <alternativeName>
        <fullName evidence="9">Signal peptidase II</fullName>
        <shortName evidence="9">SPase II</shortName>
    </alternativeName>
</protein>
<comment type="caution">
    <text evidence="12">The sequence shown here is derived from an EMBL/GenBank/DDBJ whole genome shotgun (WGS) entry which is preliminary data.</text>
</comment>